<dbReference type="GO" id="GO:0000379">
    <property type="term" value="P:tRNA-type intron splice site recognition and cleavage"/>
    <property type="evidence" value="ECO:0007669"/>
    <property type="project" value="TreeGrafter"/>
</dbReference>
<evidence type="ECO:0000259" key="5">
    <source>
        <dbReference type="Pfam" id="PF02778"/>
    </source>
</evidence>
<dbReference type="GO" id="GO:0003676">
    <property type="term" value="F:nucleic acid binding"/>
    <property type="evidence" value="ECO:0007669"/>
    <property type="project" value="InterPro"/>
</dbReference>
<evidence type="ECO:0000313" key="6">
    <source>
        <dbReference type="Proteomes" id="UP001515500"/>
    </source>
</evidence>
<reference evidence="7" key="1">
    <citation type="submission" date="2025-08" db="UniProtKB">
        <authorList>
            <consortium name="RefSeq"/>
        </authorList>
    </citation>
    <scope>IDENTIFICATION</scope>
</reference>
<keyword evidence="7" id="KW-0255">Endonuclease</keyword>
<feature type="domain" description="tRNA intron endonuclease N-terminal" evidence="5">
    <location>
        <begin position="49"/>
        <end position="96"/>
    </location>
</feature>
<dbReference type="GO" id="GO:0000213">
    <property type="term" value="F:tRNA-intron lyase activity"/>
    <property type="evidence" value="ECO:0007669"/>
    <property type="project" value="UniProtKB-EC"/>
</dbReference>
<dbReference type="InterPro" id="IPR006678">
    <property type="entry name" value="tRNA_intron_Endonuc_N"/>
</dbReference>
<dbReference type="GeneID" id="120266562"/>
<gene>
    <name evidence="7" type="primary">LOC120266562</name>
</gene>
<protein>
    <recommendedName>
        <fullName evidence="2">tRNA-intron lyase</fullName>
        <ecNumber evidence="2">4.6.1.16</ecNumber>
    </recommendedName>
</protein>
<dbReference type="InterPro" id="IPR036167">
    <property type="entry name" value="tRNA_intron_Endo_cat-like_sf"/>
</dbReference>
<dbReference type="PANTHER" id="PTHR21227:SF0">
    <property type="entry name" value="TRNA-SPLICING ENDONUCLEASE SUBUNIT SEN2"/>
    <property type="match status" value="1"/>
</dbReference>
<feature type="domain" description="tRNA intron endonuclease catalytic" evidence="4">
    <location>
        <begin position="127"/>
        <end position="204"/>
    </location>
</feature>
<evidence type="ECO:0000313" key="7">
    <source>
        <dbReference type="RefSeq" id="XP_039130138.1"/>
    </source>
</evidence>
<evidence type="ECO:0000256" key="3">
    <source>
        <dbReference type="ARBA" id="ARBA00034031"/>
    </source>
</evidence>
<dbReference type="AlphaFoldDB" id="A0AB40BT04"/>
<dbReference type="Pfam" id="PF01974">
    <property type="entry name" value="tRNA_int_endo"/>
    <property type="match status" value="1"/>
</dbReference>
<comment type="catalytic activity">
    <reaction evidence="3">
        <text>pretRNA = a 3'-half-tRNA molecule with a 5'-OH end + a 5'-half-tRNA molecule with a 2',3'-cyclic phosphate end + an intron with a 2',3'-cyclic phosphate and a 5'-hydroxyl terminus.</text>
        <dbReference type="EC" id="4.6.1.16"/>
    </reaction>
</comment>
<keyword evidence="7" id="KW-0540">Nuclease</keyword>
<accession>A0AB40BT04</accession>
<dbReference type="InterPro" id="IPR011856">
    <property type="entry name" value="tRNA_endonuc-like_dom_sf"/>
</dbReference>
<dbReference type="PANTHER" id="PTHR21227">
    <property type="entry name" value="TRNA-SPLICING ENDONUCLEASE SUBUNIT SEN2"/>
    <property type="match status" value="1"/>
</dbReference>
<evidence type="ECO:0000259" key="4">
    <source>
        <dbReference type="Pfam" id="PF01974"/>
    </source>
</evidence>
<dbReference type="Proteomes" id="UP001515500">
    <property type="component" value="Chromosome 8"/>
</dbReference>
<dbReference type="GO" id="GO:0000214">
    <property type="term" value="C:tRNA-intron endonuclease complex"/>
    <property type="evidence" value="ECO:0007669"/>
    <property type="project" value="TreeGrafter"/>
</dbReference>
<dbReference type="InterPro" id="IPR006676">
    <property type="entry name" value="tRNA_splic"/>
</dbReference>
<dbReference type="CDD" id="cd22363">
    <property type="entry name" value="tRNA-intron_lyase_C"/>
    <property type="match status" value="1"/>
</dbReference>
<comment type="similarity">
    <text evidence="1">Belongs to the tRNA-intron endonuclease family.</text>
</comment>
<dbReference type="SUPFAM" id="SSF53032">
    <property type="entry name" value="tRNA-intron endonuclease catalytic domain-like"/>
    <property type="match status" value="1"/>
</dbReference>
<dbReference type="Pfam" id="PF02778">
    <property type="entry name" value="tRNA_int_endo_N"/>
    <property type="match status" value="1"/>
</dbReference>
<evidence type="ECO:0000256" key="2">
    <source>
        <dbReference type="ARBA" id="ARBA00012573"/>
    </source>
</evidence>
<dbReference type="InterPro" id="IPR006677">
    <property type="entry name" value="tRNA_intron_Endonuc_cat-like"/>
</dbReference>
<proteinExistence type="inferred from homology"/>
<name>A0AB40BT04_DIOCR</name>
<dbReference type="RefSeq" id="XP_039130138.1">
    <property type="nucleotide sequence ID" value="XM_039274204.1"/>
</dbReference>
<dbReference type="EC" id="4.6.1.16" evidence="2"/>
<dbReference type="GO" id="GO:0005737">
    <property type="term" value="C:cytoplasm"/>
    <property type="evidence" value="ECO:0007669"/>
    <property type="project" value="TreeGrafter"/>
</dbReference>
<keyword evidence="7" id="KW-0378">Hydrolase</keyword>
<organism evidence="6 7">
    <name type="scientific">Dioscorea cayennensis subsp. rotundata</name>
    <name type="common">White Guinea yam</name>
    <name type="synonym">Dioscorea rotundata</name>
    <dbReference type="NCBI Taxonomy" id="55577"/>
    <lineage>
        <taxon>Eukaryota</taxon>
        <taxon>Viridiplantae</taxon>
        <taxon>Streptophyta</taxon>
        <taxon>Embryophyta</taxon>
        <taxon>Tracheophyta</taxon>
        <taxon>Spermatophyta</taxon>
        <taxon>Magnoliopsida</taxon>
        <taxon>Liliopsida</taxon>
        <taxon>Dioscoreales</taxon>
        <taxon>Dioscoreaceae</taxon>
        <taxon>Dioscorea</taxon>
    </lineage>
</organism>
<keyword evidence="6" id="KW-1185">Reference proteome</keyword>
<evidence type="ECO:0000256" key="1">
    <source>
        <dbReference type="ARBA" id="ARBA00008078"/>
    </source>
</evidence>
<dbReference type="Gene3D" id="3.40.1350.10">
    <property type="match status" value="1"/>
</dbReference>
<sequence>MESTTRSRWKAKSFAEIAEANPMSGIIIKLQASLSESQAQAMLLDCSDALLEATPELSDLLNRACFGKQINTYDSGKQWFQLGPEEAFYLHHALHCSTINGETGNAMNAVEVWECMVSRNKAFPWLYTAYAHLRRKNWVVRSGLQYGVDFVAYRHHPALVHSEFAVLVLSDDDDGESRLRVWSDLQCSLRVCGGVAKTLLVLHVIKCSTKNELDSRLLYGWDEYTVIEERTITRWVPEHCREAHASDGGATQ</sequence>